<comment type="caution">
    <text evidence="1">The sequence shown here is derived from an EMBL/GenBank/DDBJ whole genome shotgun (WGS) entry which is preliminary data.</text>
</comment>
<proteinExistence type="predicted"/>
<name>A0ABR1QNH2_9PEZI</name>
<organism evidence="1 2">
    <name type="scientific">Apiospora aurea</name>
    <dbReference type="NCBI Taxonomy" id="335848"/>
    <lineage>
        <taxon>Eukaryota</taxon>
        <taxon>Fungi</taxon>
        <taxon>Dikarya</taxon>
        <taxon>Ascomycota</taxon>
        <taxon>Pezizomycotina</taxon>
        <taxon>Sordariomycetes</taxon>
        <taxon>Xylariomycetidae</taxon>
        <taxon>Amphisphaeriales</taxon>
        <taxon>Apiosporaceae</taxon>
        <taxon>Apiospora</taxon>
    </lineage>
</organism>
<dbReference type="EMBL" id="JAQQWE010000003">
    <property type="protein sequence ID" value="KAK7959635.1"/>
    <property type="molecule type" value="Genomic_DNA"/>
</dbReference>
<dbReference type="GeneID" id="92073773"/>
<gene>
    <name evidence="1" type="ORF">PG986_004489</name>
</gene>
<protein>
    <submittedName>
        <fullName evidence="1">Uncharacterized protein</fullName>
    </submittedName>
</protein>
<evidence type="ECO:0000313" key="1">
    <source>
        <dbReference type="EMBL" id="KAK7959635.1"/>
    </source>
</evidence>
<accession>A0ABR1QNH2</accession>
<sequence length="175" mass="19431">MRGCNRHVVARLFTVGFSQTRLDQYLPNSKGSQEVENGAQFITATLSEPYPPPANILEPLLVLLGHVSWQVPFMNQSDGLVQDDDKRTRYTAPAVKPGEALGVTVNGQPPWGISTTRAALMLVPRCLVTDDAVEPAYRRFGPIALQRHGKISLHFVIVRTFGSKAKRSRPLKYYS</sequence>
<dbReference type="Proteomes" id="UP001391051">
    <property type="component" value="Unassembled WGS sequence"/>
</dbReference>
<reference evidence="1 2" key="1">
    <citation type="submission" date="2023-01" db="EMBL/GenBank/DDBJ databases">
        <title>Analysis of 21 Apiospora genomes using comparative genomics revels a genus with tremendous synthesis potential of carbohydrate active enzymes and secondary metabolites.</title>
        <authorList>
            <person name="Sorensen T."/>
        </authorList>
    </citation>
    <scope>NUCLEOTIDE SEQUENCE [LARGE SCALE GENOMIC DNA]</scope>
    <source>
        <strain evidence="1 2">CBS 24483</strain>
    </source>
</reference>
<dbReference type="RefSeq" id="XP_066703338.1">
    <property type="nucleotide sequence ID" value="XM_066840711.1"/>
</dbReference>
<keyword evidence="2" id="KW-1185">Reference proteome</keyword>
<evidence type="ECO:0000313" key="2">
    <source>
        <dbReference type="Proteomes" id="UP001391051"/>
    </source>
</evidence>